<dbReference type="PRINTS" id="PR00861">
    <property type="entry name" value="ALYTICPTASE"/>
</dbReference>
<accession>A0ABW8CZS9</accession>
<dbReference type="InterPro" id="IPR001254">
    <property type="entry name" value="Trypsin_dom"/>
</dbReference>
<dbReference type="InterPro" id="IPR004236">
    <property type="entry name" value="Pept_S1_alpha_lytic"/>
</dbReference>
<proteinExistence type="inferred from homology"/>
<feature type="signal peptide" evidence="8">
    <location>
        <begin position="1"/>
        <end position="30"/>
    </location>
</feature>
<name>A0ABW8CZS9_STRBI</name>
<dbReference type="InterPro" id="IPR001316">
    <property type="entry name" value="Pept_S1A_streptogrisin"/>
</dbReference>
<organism evidence="11 12">
    <name type="scientific">Streptomyces bikiniensis</name>
    <dbReference type="NCBI Taxonomy" id="1896"/>
    <lineage>
        <taxon>Bacteria</taxon>
        <taxon>Bacillati</taxon>
        <taxon>Actinomycetota</taxon>
        <taxon>Actinomycetes</taxon>
        <taxon>Kitasatosporales</taxon>
        <taxon>Streptomycetaceae</taxon>
        <taxon>Streptomyces</taxon>
    </lineage>
</organism>
<dbReference type="PIRSF" id="PIRSF001134">
    <property type="entry name" value="Streptogrisin"/>
    <property type="match status" value="1"/>
</dbReference>
<feature type="domain" description="Peptidase S1" evidence="9">
    <location>
        <begin position="201"/>
        <end position="371"/>
    </location>
</feature>
<keyword evidence="7" id="KW-1015">Disulfide bond</keyword>
<evidence type="ECO:0000313" key="12">
    <source>
        <dbReference type="Proteomes" id="UP001614391"/>
    </source>
</evidence>
<comment type="similarity">
    <text evidence="1">Belongs to the peptidase S1 family.</text>
</comment>
<keyword evidence="6" id="KW-0865">Zymogen</keyword>
<dbReference type="Pfam" id="PF02983">
    <property type="entry name" value="Pro_Al_protease"/>
    <property type="match status" value="1"/>
</dbReference>
<reference evidence="11 12" key="1">
    <citation type="submission" date="2024-10" db="EMBL/GenBank/DDBJ databases">
        <title>The Natural Products Discovery Center: Release of the First 8490 Sequenced Strains for Exploring Actinobacteria Biosynthetic Diversity.</title>
        <authorList>
            <person name="Kalkreuter E."/>
            <person name="Kautsar S.A."/>
            <person name="Yang D."/>
            <person name="Bader C.D."/>
            <person name="Teijaro C.N."/>
            <person name="Fluegel L."/>
            <person name="Davis C.M."/>
            <person name="Simpson J.R."/>
            <person name="Lauterbach L."/>
            <person name="Steele A.D."/>
            <person name="Gui C."/>
            <person name="Meng S."/>
            <person name="Li G."/>
            <person name="Viehrig K."/>
            <person name="Ye F."/>
            <person name="Su P."/>
            <person name="Kiefer A.F."/>
            <person name="Nichols A."/>
            <person name="Cepeda A.J."/>
            <person name="Yan W."/>
            <person name="Fan B."/>
            <person name="Jiang Y."/>
            <person name="Adhikari A."/>
            <person name="Zheng C.-J."/>
            <person name="Schuster L."/>
            <person name="Cowan T.M."/>
            <person name="Smanski M.J."/>
            <person name="Chevrette M.G."/>
            <person name="De Carvalho L.P.S."/>
            <person name="Shen B."/>
        </authorList>
    </citation>
    <scope>NUCLEOTIDE SEQUENCE [LARGE SCALE GENOMIC DNA]</scope>
    <source>
        <strain evidence="11 12">NPDC053346</strain>
    </source>
</reference>
<keyword evidence="4" id="KW-0378">Hydrolase</keyword>
<keyword evidence="3 8" id="KW-0732">Signal</keyword>
<dbReference type="Gene3D" id="2.40.10.10">
    <property type="entry name" value="Trypsin-like serine proteases"/>
    <property type="match status" value="2"/>
</dbReference>
<protein>
    <submittedName>
        <fullName evidence="11">S1 family peptidase</fullName>
    </submittedName>
</protein>
<keyword evidence="5" id="KW-0720">Serine protease</keyword>
<evidence type="ECO:0000256" key="8">
    <source>
        <dbReference type="SAM" id="SignalP"/>
    </source>
</evidence>
<dbReference type="SUPFAM" id="SSF50494">
    <property type="entry name" value="Trypsin-like serine proteases"/>
    <property type="match status" value="1"/>
</dbReference>
<dbReference type="CDD" id="cd21112">
    <property type="entry name" value="alphaLP-like"/>
    <property type="match status" value="1"/>
</dbReference>
<sequence length="383" mass="39038">MKRTTPLGAAVAALLLTLGLGAAHAGAANAAPLPEPPASPSASAGLLDALRQDLGLTPAQAEERLRAEKAATEVEKAARQTAGGAYGGSWFDSDSGRLVVALTDRAEEAGVRALGADTRVVRHSAAALDRAKSRLDALSAPRGVAGWHVDPKANSVVVTVVRAERDAPAVRAFVEKARANGPVTVAEAATAPRTYAAGTVGGDPYYTGNVRCSIGFSVHGGFVTAGHCGRAGAAVRGWDGSAMGTFQGSSFPGDDYAYVSIHSGWWTVPVVLGWGATPDRLVRGSAEAPVGASICRSGSTTKWHCGTVLAKNQTVNYSQGAVHQMTKTSVCAEGGDSGGAFISGDQAQGVTSGGWGNCSSGGETWFQPVNEILGRYGLTLHTA</sequence>
<comment type="caution">
    <text evidence="11">The sequence shown here is derived from an EMBL/GenBank/DDBJ whole genome shotgun (WGS) entry which is preliminary data.</text>
</comment>
<evidence type="ECO:0000259" key="10">
    <source>
        <dbReference type="Pfam" id="PF02983"/>
    </source>
</evidence>
<feature type="domain" description="Peptidase S1A alpha-lytic prodomain" evidence="10">
    <location>
        <begin position="123"/>
        <end position="179"/>
    </location>
</feature>
<dbReference type="Proteomes" id="UP001614391">
    <property type="component" value="Unassembled WGS sequence"/>
</dbReference>
<keyword evidence="2" id="KW-0645">Protease</keyword>
<evidence type="ECO:0000256" key="2">
    <source>
        <dbReference type="ARBA" id="ARBA00022670"/>
    </source>
</evidence>
<evidence type="ECO:0000256" key="3">
    <source>
        <dbReference type="ARBA" id="ARBA00022729"/>
    </source>
</evidence>
<dbReference type="RefSeq" id="WP_399619974.1">
    <property type="nucleotide sequence ID" value="NZ_JBITYT010000014.1"/>
</dbReference>
<evidence type="ECO:0000256" key="1">
    <source>
        <dbReference type="ARBA" id="ARBA00007664"/>
    </source>
</evidence>
<dbReference type="InterPro" id="IPR009003">
    <property type="entry name" value="Peptidase_S1_PA"/>
</dbReference>
<dbReference type="Pfam" id="PF00089">
    <property type="entry name" value="Trypsin"/>
    <property type="match status" value="1"/>
</dbReference>
<evidence type="ECO:0000256" key="7">
    <source>
        <dbReference type="ARBA" id="ARBA00023157"/>
    </source>
</evidence>
<evidence type="ECO:0000259" key="9">
    <source>
        <dbReference type="Pfam" id="PF00089"/>
    </source>
</evidence>
<dbReference type="InterPro" id="IPR043504">
    <property type="entry name" value="Peptidase_S1_PA_chymotrypsin"/>
</dbReference>
<feature type="chain" id="PRO_5045616888" evidence="8">
    <location>
        <begin position="31"/>
        <end position="383"/>
    </location>
</feature>
<dbReference type="Gene3D" id="3.30.300.50">
    <property type="match status" value="2"/>
</dbReference>
<evidence type="ECO:0000256" key="6">
    <source>
        <dbReference type="ARBA" id="ARBA00023145"/>
    </source>
</evidence>
<gene>
    <name evidence="11" type="ORF">ACIGW0_27610</name>
</gene>
<evidence type="ECO:0000256" key="4">
    <source>
        <dbReference type="ARBA" id="ARBA00022801"/>
    </source>
</evidence>
<dbReference type="InterPro" id="IPR035070">
    <property type="entry name" value="Streptogrisin_prodomain"/>
</dbReference>
<evidence type="ECO:0000256" key="5">
    <source>
        <dbReference type="ARBA" id="ARBA00022825"/>
    </source>
</evidence>
<keyword evidence="12" id="KW-1185">Reference proteome</keyword>
<evidence type="ECO:0000313" key="11">
    <source>
        <dbReference type="EMBL" id="MFI9123115.1"/>
    </source>
</evidence>
<dbReference type="EMBL" id="JBITYT010000014">
    <property type="protein sequence ID" value="MFI9123115.1"/>
    <property type="molecule type" value="Genomic_DNA"/>
</dbReference>